<dbReference type="RefSeq" id="WP_307230574.1">
    <property type="nucleotide sequence ID" value="NZ_JAUSVF010000001.1"/>
</dbReference>
<organism evidence="6 7">
    <name type="scientific">Pararhizobium capsulatum DSM 1112</name>
    <dbReference type="NCBI Taxonomy" id="1121113"/>
    <lineage>
        <taxon>Bacteria</taxon>
        <taxon>Pseudomonadati</taxon>
        <taxon>Pseudomonadota</taxon>
        <taxon>Alphaproteobacteria</taxon>
        <taxon>Hyphomicrobiales</taxon>
        <taxon>Rhizobiaceae</taxon>
        <taxon>Rhizobium/Agrobacterium group</taxon>
        <taxon>Pararhizobium</taxon>
    </lineage>
</organism>
<reference evidence="6 7" key="1">
    <citation type="submission" date="2023-07" db="EMBL/GenBank/DDBJ databases">
        <title>Genomic Encyclopedia of Type Strains, Phase IV (KMG-IV): sequencing the most valuable type-strain genomes for metagenomic binning, comparative biology and taxonomic classification.</title>
        <authorList>
            <person name="Goeker M."/>
        </authorList>
    </citation>
    <scope>NUCLEOTIDE SEQUENCE [LARGE SCALE GENOMIC DNA]</scope>
    <source>
        <strain evidence="6 7">DSM 1112</strain>
    </source>
</reference>
<dbReference type="Gene3D" id="1.25.40.10">
    <property type="entry name" value="Tetratricopeptide repeat domain"/>
    <property type="match status" value="1"/>
</dbReference>
<evidence type="ECO:0000313" key="7">
    <source>
        <dbReference type="Proteomes" id="UP001230207"/>
    </source>
</evidence>
<evidence type="ECO:0000256" key="2">
    <source>
        <dbReference type="ARBA" id="ARBA00022679"/>
    </source>
</evidence>
<dbReference type="InterPro" id="IPR029489">
    <property type="entry name" value="OGT/SEC/SPY_C"/>
</dbReference>
<name>A0ABU0BRT8_9HYPH</name>
<feature type="domain" description="O-GlcNAc transferase C-terminal" evidence="5">
    <location>
        <begin position="419"/>
        <end position="605"/>
    </location>
</feature>
<dbReference type="PANTHER" id="PTHR44998">
    <property type="match status" value="1"/>
</dbReference>
<dbReference type="InterPro" id="IPR011990">
    <property type="entry name" value="TPR-like_helical_dom_sf"/>
</dbReference>
<evidence type="ECO:0000256" key="3">
    <source>
        <dbReference type="ARBA" id="ARBA00022737"/>
    </source>
</evidence>
<keyword evidence="3" id="KW-0677">Repeat</keyword>
<evidence type="ECO:0000256" key="1">
    <source>
        <dbReference type="ARBA" id="ARBA00004922"/>
    </source>
</evidence>
<comment type="caution">
    <text evidence="6">The sequence shown here is derived from an EMBL/GenBank/DDBJ whole genome shotgun (WGS) entry which is preliminary data.</text>
</comment>
<gene>
    <name evidence="6" type="ORF">QO002_002780</name>
</gene>
<sequence>MTIQGFAAATAAFERADYMEALTILSGALDGERSSALLALLGSTLQKLGLPAEAADAFEQAAHLCEGDPGSLLKLAAEAHFQAGNDEAAQLIGIRLQDATPEDADLAFILTRSFLRTGDTALASTQAPRLAGSDRREHVELAAKLVTDDERSPIQLTLFSKLAALDPDDPYAQFKYLSVARNFCDFEAIEAIERTFLPRAIEAGAALLQGETGYSNLLHCADERLNRLATNNPATSGTDIASLARQRRMRPHRWTDKIRIGYLSNDLWDDHATMRLFQSVLTAHDPDRFDITLYCYTPERFVDFDGGNRKNWGRIVAIRKMSDAEAADAIRRDGIDILVDLKGHTGGSRSAILNRMVAPIQVAWLGFPGSGAEIDCDYAIGDHIVLPDTSKPHYHEKFCRLPESYQPNDPVHRTLPAAKSRAELGLPEDKVVLAAFNTARKITLPVLDCWATILVSAPQTVLWAMIDGELARSNFLKAMEKRGVSAEQIIFTPKTDYASHIARLQAADLGLDTFPYNGHTTTSDQLWAGLPVVTKRGSNFASRVSESLLMALGVPELVADGRDGFVELAVRLSGSAEERALLKQTIANNRFLAPLFDAERFCRHLETAYEAMAARGRNRLPPEHFDVPALPARTSSFR</sequence>
<dbReference type="PANTHER" id="PTHR44998:SF1">
    <property type="entry name" value="UDP-N-ACETYLGLUCOSAMINE--PEPTIDE N-ACETYLGLUCOSAMINYLTRANSFERASE 110 KDA SUBUNIT"/>
    <property type="match status" value="1"/>
</dbReference>
<accession>A0ABU0BRT8</accession>
<proteinExistence type="predicted"/>
<dbReference type="GO" id="GO:0016740">
    <property type="term" value="F:transferase activity"/>
    <property type="evidence" value="ECO:0007669"/>
    <property type="project" value="UniProtKB-KW"/>
</dbReference>
<comment type="pathway">
    <text evidence="1">Protein modification; protein glycosylation.</text>
</comment>
<protein>
    <submittedName>
        <fullName evidence="6">O-linked N-acetylglucosamine transferase (SPINDLY family)</fullName>
    </submittedName>
</protein>
<dbReference type="Gene3D" id="3.40.50.2000">
    <property type="entry name" value="Glycogen Phosphorylase B"/>
    <property type="match status" value="1"/>
</dbReference>
<evidence type="ECO:0000259" key="5">
    <source>
        <dbReference type="Pfam" id="PF13844"/>
    </source>
</evidence>
<dbReference type="EMBL" id="JAUSVF010000001">
    <property type="protein sequence ID" value="MDQ0320642.1"/>
    <property type="molecule type" value="Genomic_DNA"/>
</dbReference>
<keyword evidence="7" id="KW-1185">Reference proteome</keyword>
<dbReference type="Gene3D" id="3.40.50.11380">
    <property type="match status" value="1"/>
</dbReference>
<dbReference type="Pfam" id="PF13844">
    <property type="entry name" value="Glyco_transf_41"/>
    <property type="match status" value="2"/>
</dbReference>
<dbReference type="Proteomes" id="UP001230207">
    <property type="component" value="Unassembled WGS sequence"/>
</dbReference>
<evidence type="ECO:0000313" key="6">
    <source>
        <dbReference type="EMBL" id="MDQ0320642.1"/>
    </source>
</evidence>
<keyword evidence="2 6" id="KW-0808">Transferase</keyword>
<keyword evidence="4" id="KW-0802">TPR repeat</keyword>
<evidence type="ECO:0000256" key="4">
    <source>
        <dbReference type="ARBA" id="ARBA00022803"/>
    </source>
</evidence>
<feature type="domain" description="O-GlcNAc transferase C-terminal" evidence="5">
    <location>
        <begin position="254"/>
        <end position="406"/>
    </location>
</feature>
<dbReference type="SUPFAM" id="SSF48452">
    <property type="entry name" value="TPR-like"/>
    <property type="match status" value="1"/>
</dbReference>